<dbReference type="VEuPathDB" id="TriTrypDB:Lsey_0006_0090"/>
<name>A0A0N1PGH1_LEPSE</name>
<dbReference type="OMA" id="KEWQGMN"/>
<dbReference type="InterPro" id="IPR003382">
    <property type="entry name" value="Flavoprotein"/>
</dbReference>
<dbReference type="PANTHER" id="PTHR14359">
    <property type="entry name" value="HOMO-OLIGOMERIC FLAVIN CONTAINING CYS DECARBOXYLASE FAMILY"/>
    <property type="match status" value="1"/>
</dbReference>
<dbReference type="OrthoDB" id="1532798at2759"/>
<dbReference type="PANTHER" id="PTHR14359:SF6">
    <property type="entry name" value="PHOSPHOPANTOTHENOYLCYSTEINE DECARBOXYLASE"/>
    <property type="match status" value="1"/>
</dbReference>
<protein>
    <recommendedName>
        <fullName evidence="4">Flavoprotein domain-containing protein</fullName>
    </recommendedName>
</protein>
<evidence type="ECO:0000256" key="2">
    <source>
        <dbReference type="ARBA" id="ARBA00038350"/>
    </source>
</evidence>
<proteinExistence type="inferred from homology"/>
<dbReference type="InterPro" id="IPR036551">
    <property type="entry name" value="Flavin_trans-like"/>
</dbReference>
<dbReference type="GO" id="GO:0071513">
    <property type="term" value="C:phosphopantothenoylcysteine decarboxylase complex"/>
    <property type="evidence" value="ECO:0007669"/>
    <property type="project" value="TreeGrafter"/>
</dbReference>
<organism evidence="5 6">
    <name type="scientific">Leptomonas seymouri</name>
    <dbReference type="NCBI Taxonomy" id="5684"/>
    <lineage>
        <taxon>Eukaryota</taxon>
        <taxon>Discoba</taxon>
        <taxon>Euglenozoa</taxon>
        <taxon>Kinetoplastea</taxon>
        <taxon>Metakinetoplastina</taxon>
        <taxon>Trypanosomatida</taxon>
        <taxon>Trypanosomatidae</taxon>
        <taxon>Leishmaniinae</taxon>
        <taxon>Leptomonas</taxon>
    </lineage>
</organism>
<reference evidence="5 6" key="1">
    <citation type="journal article" date="2015" name="PLoS Pathog.">
        <title>Leptomonas seymouri: Adaptations to the Dixenous Life Cycle Analyzed by Genome Sequencing, Transcriptome Profiling and Co-infection with Leishmania donovani.</title>
        <authorList>
            <person name="Kraeva N."/>
            <person name="Butenko A."/>
            <person name="Hlavacova J."/>
            <person name="Kostygov A."/>
            <person name="Myskova J."/>
            <person name="Grybchuk D."/>
            <person name="Lestinova T."/>
            <person name="Votypka J."/>
            <person name="Volf P."/>
            <person name="Opperdoes F."/>
            <person name="Flegontov P."/>
            <person name="Lukes J."/>
            <person name="Yurchenko V."/>
        </authorList>
    </citation>
    <scope>NUCLEOTIDE SEQUENCE [LARGE SCALE GENOMIC DNA]</scope>
    <source>
        <strain evidence="5 6">ATCC 30220</strain>
    </source>
</reference>
<dbReference type="SUPFAM" id="SSF52507">
    <property type="entry name" value="Homo-oligomeric flavin-containing Cys decarboxylases, HFCD"/>
    <property type="match status" value="1"/>
</dbReference>
<keyword evidence="6" id="KW-1185">Reference proteome</keyword>
<dbReference type="GO" id="GO:0004633">
    <property type="term" value="F:phosphopantothenoylcysteine decarboxylase activity"/>
    <property type="evidence" value="ECO:0007669"/>
    <property type="project" value="TreeGrafter"/>
</dbReference>
<feature type="region of interest" description="Disordered" evidence="3">
    <location>
        <begin position="181"/>
        <end position="201"/>
    </location>
</feature>
<dbReference type="GO" id="GO:0015937">
    <property type="term" value="P:coenzyme A biosynthetic process"/>
    <property type="evidence" value="ECO:0007669"/>
    <property type="project" value="UniProtKB-KW"/>
</dbReference>
<accession>A0A0N1PGH1</accession>
<dbReference type="AlphaFoldDB" id="A0A0N1PGH1"/>
<sequence length="317" mass="33859">MANEAAHTHIPSEEEYPSVHLLLLVTGSVAAIKTGLLLDQLSTERCNIRIAATKAASHFLRRAQPSQTGIPFQSIITDEQEWAEWQALNDAVVHIELRRWADLVVIAPLNANTLAKVATGICDNLVSSVMRAWEIRVKPVIVCPAMNTAMWTHPLTSIHLSQLEILYKELPCMVAAPNETATASTGKGTASPTAATSTSSTAGDVACPVTELMPELRLPATLKDAMFQIVGPISKRLACGDNGVGGMASVEEIAAHIRHTMKLIREEKRRQFREAHESTQGTAASLAAVAGPVELDSAEPKKKASPTAEAPVSANAA</sequence>
<comment type="similarity">
    <text evidence="2">Belongs to the HFCD (homooligomeric flavin containing Cys decarboxylase) superfamily.</text>
</comment>
<dbReference type="Gene3D" id="3.40.50.1950">
    <property type="entry name" value="Flavin prenyltransferase-like"/>
    <property type="match status" value="2"/>
</dbReference>
<comment type="caution">
    <text evidence="5">The sequence shown here is derived from an EMBL/GenBank/DDBJ whole genome shotgun (WGS) entry which is preliminary data.</text>
</comment>
<dbReference type="GO" id="GO:0010181">
    <property type="term" value="F:FMN binding"/>
    <property type="evidence" value="ECO:0007669"/>
    <property type="project" value="TreeGrafter"/>
</dbReference>
<dbReference type="Proteomes" id="UP000038009">
    <property type="component" value="Unassembled WGS sequence"/>
</dbReference>
<evidence type="ECO:0000256" key="3">
    <source>
        <dbReference type="SAM" id="MobiDB-lite"/>
    </source>
</evidence>
<dbReference type="EMBL" id="LJSK01000006">
    <property type="protein sequence ID" value="KPI90375.1"/>
    <property type="molecule type" value="Genomic_DNA"/>
</dbReference>
<feature type="region of interest" description="Disordered" evidence="3">
    <location>
        <begin position="272"/>
        <end position="317"/>
    </location>
</feature>
<gene>
    <name evidence="5" type="ORF">ABL78_0451</name>
</gene>
<evidence type="ECO:0000313" key="6">
    <source>
        <dbReference type="Proteomes" id="UP000038009"/>
    </source>
</evidence>
<feature type="domain" description="Flavoprotein" evidence="4">
    <location>
        <begin position="20"/>
        <end position="181"/>
    </location>
</feature>
<dbReference type="Pfam" id="PF02441">
    <property type="entry name" value="Flavoprotein"/>
    <property type="match status" value="1"/>
</dbReference>
<evidence type="ECO:0000313" key="5">
    <source>
        <dbReference type="EMBL" id="KPI90375.1"/>
    </source>
</evidence>
<evidence type="ECO:0000259" key="4">
    <source>
        <dbReference type="Pfam" id="PF02441"/>
    </source>
</evidence>
<keyword evidence="1" id="KW-0173">Coenzyme A biosynthesis</keyword>
<evidence type="ECO:0000256" key="1">
    <source>
        <dbReference type="ARBA" id="ARBA00022993"/>
    </source>
</evidence>